<evidence type="ECO:0000256" key="3">
    <source>
        <dbReference type="ARBA" id="ARBA00022732"/>
    </source>
</evidence>
<evidence type="ECO:0000259" key="10">
    <source>
        <dbReference type="Pfam" id="PF22671"/>
    </source>
</evidence>
<keyword evidence="5" id="KW-1229">Viral tail sheath protein</keyword>
<evidence type="ECO:0000256" key="4">
    <source>
        <dbReference type="ARBA" id="ARBA00022766"/>
    </source>
</evidence>
<evidence type="ECO:0000256" key="6">
    <source>
        <dbReference type="ARBA" id="ARBA00023009"/>
    </source>
</evidence>
<dbReference type="GeneID" id="26040289"/>
<organism evidence="11 12">
    <name type="scientific">Vibrio phage VP585</name>
    <dbReference type="NCBI Taxonomy" id="631719"/>
    <lineage>
        <taxon>Viruses</taxon>
        <taxon>Duplodnaviria</taxon>
        <taxon>Heunggongvirae</taxon>
        <taxon>Uroviricota</taxon>
        <taxon>Caudoviricetes</taxon>
        <taxon>Vhmlvirus</taxon>
        <taxon>Vhmlvirus VP585</taxon>
    </lineage>
</organism>
<evidence type="ECO:0000256" key="7">
    <source>
        <dbReference type="ARBA" id="ARBA00023296"/>
    </source>
</evidence>
<feature type="domain" description="Tail sheath protein subtilisin-like" evidence="8">
    <location>
        <begin position="127"/>
        <end position="290"/>
    </location>
</feature>
<keyword evidence="5" id="KW-0946">Virion</keyword>
<dbReference type="GO" id="GO:0098027">
    <property type="term" value="C:virus tail, sheath"/>
    <property type="evidence" value="ECO:0007669"/>
    <property type="project" value="UniProtKB-KW"/>
</dbReference>
<dbReference type="GO" id="GO:0099000">
    <property type="term" value="P:symbiont genome ejection through host cell envelope, contractile tail mechanism"/>
    <property type="evidence" value="ECO:0007669"/>
    <property type="project" value="UniProtKB-KW"/>
</dbReference>
<evidence type="ECO:0000313" key="12">
    <source>
        <dbReference type="Proteomes" id="UP000001840"/>
    </source>
</evidence>
<comment type="similarity">
    <text evidence="1">Belongs to the myoviridae tail sheath protein family.</text>
</comment>
<dbReference type="EMBL" id="FN297812">
    <property type="protein sequence ID" value="CAX65003.1"/>
    <property type="molecule type" value="Genomic_DNA"/>
</dbReference>
<dbReference type="InterPro" id="IPR054564">
    <property type="entry name" value="Gp18_domIII_N"/>
</dbReference>
<dbReference type="InterPro" id="IPR035089">
    <property type="entry name" value="Phage_sheath_subtilisin"/>
</dbReference>
<evidence type="ECO:0000313" key="11">
    <source>
        <dbReference type="EMBL" id="CAX65003.1"/>
    </source>
</evidence>
<sequence>MPGLFSLQLNETRPAMAEQYLHGAEVVEIDNGARPIRTAQSGVIGLVGTAPDADATAFPLNTPVLIAGSRREAAKLGAGGTLPQAIDGIFDQTGAVVVVIRVDEGVDSAATQSNVIGKVDADTEQYTGILALLSAENTVKVQPRILIAPGFSNQKAVADQLVSVADKLRGYVILDGPNTTDAAAITYRELFGSRRCEVVDPWYKVWDVETSAHIIQPPSARHAGVMAKVHNTLGFWWSNSNQEILGIDGLCRPVDFKLDDPTCRANLLNAKEVTTTIQQNGFRVWGDRTCSADSKWAFKNVVITNDMIADSLVRNHLWAVDRNITKTYVEDVTEGVNNYLRHLKNIGAIAGGECWVDPELNSPDQIQQGKVYFDYDFSAYAPAEHITFRSHMVNGYLTEVV</sequence>
<accession>D4HTW1</accession>
<dbReference type="PANTHER" id="PTHR35861:SF1">
    <property type="entry name" value="PHAGE TAIL SHEATH PROTEIN"/>
    <property type="match status" value="1"/>
</dbReference>
<feature type="domain" description="Tail sheath protein Gp18-like" evidence="10">
    <location>
        <begin position="42"/>
        <end position="102"/>
    </location>
</feature>
<dbReference type="RefSeq" id="YP_009167729.1">
    <property type="nucleotide sequence ID" value="NC_027981.1"/>
</dbReference>
<keyword evidence="4" id="KW-1242">Viral contractile tail ejection system</keyword>
<keyword evidence="12" id="KW-1185">Reference proteome</keyword>
<protein>
    <submittedName>
        <fullName evidence="11">Gp22 protein</fullName>
    </submittedName>
</protein>
<dbReference type="Gene3D" id="3.40.50.11780">
    <property type="match status" value="1"/>
</dbReference>
<name>D4HTW1_9CAUD</name>
<evidence type="ECO:0000256" key="2">
    <source>
        <dbReference type="ARBA" id="ARBA00022595"/>
    </source>
</evidence>
<dbReference type="OrthoDB" id="3096at10239"/>
<proteinExistence type="inferred from homology"/>
<keyword evidence="2" id="KW-1162">Viral penetration into host cytoplasm</keyword>
<dbReference type="PANTHER" id="PTHR35861">
    <property type="match status" value="1"/>
</dbReference>
<dbReference type="InterPro" id="IPR052042">
    <property type="entry name" value="Tail_sheath_structural"/>
</dbReference>
<dbReference type="KEGG" id="vg:26040289"/>
<evidence type="ECO:0000256" key="5">
    <source>
        <dbReference type="ARBA" id="ARBA00023003"/>
    </source>
</evidence>
<evidence type="ECO:0000256" key="1">
    <source>
        <dbReference type="ARBA" id="ARBA00008005"/>
    </source>
</evidence>
<evidence type="ECO:0000259" key="9">
    <source>
        <dbReference type="Pfam" id="PF17482"/>
    </source>
</evidence>
<evidence type="ECO:0000259" key="8">
    <source>
        <dbReference type="Pfam" id="PF04984"/>
    </source>
</evidence>
<dbReference type="Pfam" id="PF04984">
    <property type="entry name" value="Phage_sheath_1"/>
    <property type="match status" value="1"/>
</dbReference>
<reference evidence="11 12" key="1">
    <citation type="journal article" date="2009" name="J. Virol.">
        <title>The linear plasmid prophage Vp58.5 of Vibrio parahaemolyticus is closely related to the integrating phage VHML and constitutes a new incompatibility group of telomere phages.</title>
        <authorList>
            <person name="Zabala B."/>
            <person name="Hammerl J.A."/>
            <person name="Espejo R.T."/>
            <person name="Hertwig S."/>
        </authorList>
    </citation>
    <scope>NUCLEOTIDE SEQUENCE [LARGE SCALE GENOMIC DNA]</scope>
</reference>
<feature type="domain" description="Tail sheath protein C-terminal" evidence="9">
    <location>
        <begin position="292"/>
        <end position="391"/>
    </location>
</feature>
<dbReference type="Pfam" id="PF17482">
    <property type="entry name" value="Phage_sheath_1C"/>
    <property type="match status" value="1"/>
</dbReference>
<dbReference type="InterPro" id="IPR020287">
    <property type="entry name" value="Tail_sheath_C"/>
</dbReference>
<dbReference type="Proteomes" id="UP000001840">
    <property type="component" value="Segment"/>
</dbReference>
<keyword evidence="3" id="KW-1227">Viral tail protein</keyword>
<keyword evidence="6" id="KW-1171">Viral genome ejection through host cell envelope</keyword>
<keyword evidence="7" id="KW-1160">Virus entry into host cell</keyword>
<dbReference type="Pfam" id="PF22671">
    <property type="entry name" value="Gp18_domIII_N"/>
    <property type="match status" value="1"/>
</dbReference>